<keyword evidence="1" id="KW-0812">Transmembrane</keyword>
<sequence>MIFAVLLALSLSRFFAFSPSLLLSLSLLVSTSYRYCSIFLLSPIFGTQNLAQPSPHVHITKPNEQRTVAITVGLSPTPQSPMTCLSTILLSSWSSFYYKAYDPNNSFKSKTLSSYISKFIDRFLIPEMAAVTSFHNLYNALQLRKIIRQVGGPEFVNFSLTQAFLFINESIYQKLPNSEKMELVNGKTLVQLSKRDWTLKSLSIIQTLWFIVSVVARLFRGYPVSLFEDITVANAFCGVIGFACWFHCPQDIRLPFIIKPDIHRAANGPSTAAEREKPEGEATLSILEDISTDRPNREFPRSEQPPLTQKTMKRRASFATQPAEFRASSTKLFALTLAVFSVLFSGIHMAAWNYSFLSSAEAWIWRGSSLALTVLGLCLSLLYTQNKLGPGSGLLTPWGWIFLINIVLYPLVRTMMLGVALASFRKVPARLYETPSWTQYWPHI</sequence>
<evidence type="ECO:0000256" key="1">
    <source>
        <dbReference type="SAM" id="Phobius"/>
    </source>
</evidence>
<keyword evidence="1" id="KW-1133">Transmembrane helix</keyword>
<feature type="transmembrane region" description="Helical" evidence="1">
    <location>
        <begin position="395"/>
        <end position="412"/>
    </location>
</feature>
<dbReference type="AlphaFoldDB" id="A0AAN6SAM8"/>
<keyword evidence="1" id="KW-0472">Membrane</keyword>
<feature type="transmembrane region" description="Helical" evidence="1">
    <location>
        <begin position="363"/>
        <end position="383"/>
    </location>
</feature>
<name>A0AAN6SAM8_9PEZI</name>
<reference evidence="2" key="2">
    <citation type="submission" date="2023-06" db="EMBL/GenBank/DDBJ databases">
        <authorList>
            <consortium name="Lawrence Berkeley National Laboratory"/>
            <person name="Mondo S.J."/>
            <person name="Hensen N."/>
            <person name="Bonometti L."/>
            <person name="Westerberg I."/>
            <person name="Brannstrom I.O."/>
            <person name="Guillou S."/>
            <person name="Cros-Aarteil S."/>
            <person name="Calhoun S."/>
            <person name="Haridas S."/>
            <person name="Kuo A."/>
            <person name="Pangilinan J."/>
            <person name="Riley R."/>
            <person name="Labutti K."/>
            <person name="Andreopoulos B."/>
            <person name="Lipzen A."/>
            <person name="Chen C."/>
            <person name="Yanf M."/>
            <person name="Daum C."/>
            <person name="Ng V."/>
            <person name="Clum A."/>
            <person name="Steindorff A."/>
            <person name="Ohm R."/>
            <person name="Martin F."/>
            <person name="Silar P."/>
            <person name="Natvig D."/>
            <person name="Lalanne C."/>
            <person name="Gautier V."/>
            <person name="Ament-Velasquez S.L."/>
            <person name="Kruys A."/>
            <person name="Hutchinson M.I."/>
            <person name="Powell A.J."/>
            <person name="Barry K."/>
            <person name="Miller A.N."/>
            <person name="Grigoriev I.V."/>
            <person name="Debuchy R."/>
            <person name="Gladieux P."/>
            <person name="Thoren M.H."/>
            <person name="Johannesson H."/>
        </authorList>
    </citation>
    <scope>NUCLEOTIDE SEQUENCE</scope>
    <source>
        <strain evidence="2">CBS 626.80</strain>
    </source>
</reference>
<accession>A0AAN6SAM8</accession>
<protein>
    <submittedName>
        <fullName evidence="2">Uncharacterized protein</fullName>
    </submittedName>
</protein>
<evidence type="ECO:0000313" key="3">
    <source>
        <dbReference type="Proteomes" id="UP001303222"/>
    </source>
</evidence>
<gene>
    <name evidence="2" type="ORF">QBC32DRAFT_374790</name>
</gene>
<dbReference type="PANTHER" id="PTHR35043:SF7">
    <property type="entry name" value="TRANSCRIPTION FACTOR DOMAIN-CONTAINING PROTEIN"/>
    <property type="match status" value="1"/>
</dbReference>
<feature type="transmembrane region" description="Helical" evidence="1">
    <location>
        <begin position="332"/>
        <end position="351"/>
    </location>
</feature>
<keyword evidence="3" id="KW-1185">Reference proteome</keyword>
<organism evidence="2 3">
    <name type="scientific">Pseudoneurospora amorphoporcata</name>
    <dbReference type="NCBI Taxonomy" id="241081"/>
    <lineage>
        <taxon>Eukaryota</taxon>
        <taxon>Fungi</taxon>
        <taxon>Dikarya</taxon>
        <taxon>Ascomycota</taxon>
        <taxon>Pezizomycotina</taxon>
        <taxon>Sordariomycetes</taxon>
        <taxon>Sordariomycetidae</taxon>
        <taxon>Sordariales</taxon>
        <taxon>Sordariaceae</taxon>
        <taxon>Pseudoneurospora</taxon>
    </lineage>
</organism>
<reference evidence="2" key="1">
    <citation type="journal article" date="2023" name="Mol. Phylogenet. Evol.">
        <title>Genome-scale phylogeny and comparative genomics of the fungal order Sordariales.</title>
        <authorList>
            <person name="Hensen N."/>
            <person name="Bonometti L."/>
            <person name="Westerberg I."/>
            <person name="Brannstrom I.O."/>
            <person name="Guillou S."/>
            <person name="Cros-Aarteil S."/>
            <person name="Calhoun S."/>
            <person name="Haridas S."/>
            <person name="Kuo A."/>
            <person name="Mondo S."/>
            <person name="Pangilinan J."/>
            <person name="Riley R."/>
            <person name="LaButti K."/>
            <person name="Andreopoulos B."/>
            <person name="Lipzen A."/>
            <person name="Chen C."/>
            <person name="Yan M."/>
            <person name="Daum C."/>
            <person name="Ng V."/>
            <person name="Clum A."/>
            <person name="Steindorff A."/>
            <person name="Ohm R.A."/>
            <person name="Martin F."/>
            <person name="Silar P."/>
            <person name="Natvig D.O."/>
            <person name="Lalanne C."/>
            <person name="Gautier V."/>
            <person name="Ament-Velasquez S.L."/>
            <person name="Kruys A."/>
            <person name="Hutchinson M.I."/>
            <person name="Powell A.J."/>
            <person name="Barry K."/>
            <person name="Miller A.N."/>
            <person name="Grigoriev I.V."/>
            <person name="Debuchy R."/>
            <person name="Gladieux P."/>
            <person name="Hiltunen Thoren M."/>
            <person name="Johannesson H."/>
        </authorList>
    </citation>
    <scope>NUCLEOTIDE SEQUENCE</scope>
    <source>
        <strain evidence="2">CBS 626.80</strain>
    </source>
</reference>
<dbReference type="EMBL" id="MU859611">
    <property type="protein sequence ID" value="KAK3946639.1"/>
    <property type="molecule type" value="Genomic_DNA"/>
</dbReference>
<proteinExistence type="predicted"/>
<dbReference type="PANTHER" id="PTHR35043">
    <property type="entry name" value="TRANSCRIPTION FACTOR DOMAIN-CONTAINING PROTEIN"/>
    <property type="match status" value="1"/>
</dbReference>
<comment type="caution">
    <text evidence="2">The sequence shown here is derived from an EMBL/GenBank/DDBJ whole genome shotgun (WGS) entry which is preliminary data.</text>
</comment>
<evidence type="ECO:0000313" key="2">
    <source>
        <dbReference type="EMBL" id="KAK3946639.1"/>
    </source>
</evidence>
<dbReference type="Proteomes" id="UP001303222">
    <property type="component" value="Unassembled WGS sequence"/>
</dbReference>